<organism evidence="2 3">
    <name type="scientific">Photobacterium gaetbulicola</name>
    <dbReference type="NCBI Taxonomy" id="1295392"/>
    <lineage>
        <taxon>Bacteria</taxon>
        <taxon>Pseudomonadati</taxon>
        <taxon>Pseudomonadota</taxon>
        <taxon>Gammaproteobacteria</taxon>
        <taxon>Vibrionales</taxon>
        <taxon>Vibrionaceae</taxon>
        <taxon>Photobacterium</taxon>
    </lineage>
</organism>
<dbReference type="AlphaFoldDB" id="A0A0B9GGL6"/>
<dbReference type="Proteomes" id="UP000031278">
    <property type="component" value="Unassembled WGS sequence"/>
</dbReference>
<protein>
    <submittedName>
        <fullName evidence="2">Membrane protein</fullName>
    </submittedName>
</protein>
<feature type="transmembrane region" description="Helical" evidence="1">
    <location>
        <begin position="53"/>
        <end position="69"/>
    </location>
</feature>
<dbReference type="Pfam" id="PF10688">
    <property type="entry name" value="Imp-YgjV"/>
    <property type="match status" value="1"/>
</dbReference>
<proteinExistence type="predicted"/>
<feature type="transmembrane region" description="Helical" evidence="1">
    <location>
        <begin position="129"/>
        <end position="149"/>
    </location>
</feature>
<evidence type="ECO:0000313" key="3">
    <source>
        <dbReference type="Proteomes" id="UP000031278"/>
    </source>
</evidence>
<dbReference type="RefSeq" id="WP_039460789.1">
    <property type="nucleotide sequence ID" value="NZ_JWLZ01000146.1"/>
</dbReference>
<evidence type="ECO:0000256" key="1">
    <source>
        <dbReference type="SAM" id="Phobius"/>
    </source>
</evidence>
<accession>A0A0B9GGL6</accession>
<dbReference type="EMBL" id="JWLZ01000146">
    <property type="protein sequence ID" value="KHT63925.1"/>
    <property type="molecule type" value="Genomic_DNA"/>
</dbReference>
<feature type="transmembrane region" description="Helical" evidence="1">
    <location>
        <begin position="29"/>
        <end position="47"/>
    </location>
</feature>
<sequence>MSAFLLSQLLIGVAVCFDLVSFQFKDKKNIIKCFICAVILIGIHFALLEQWTGAGLMALGAFRYLISLYTTSKKMALLFCISTLVITFFTYAGIASILSCSAALIQNVAAFSNNDKRLRQLMIVGTSLWLTHNIVIASPTAVLLEALFLSSNLIGYYRYYLKPAKTAEQV</sequence>
<evidence type="ECO:0000313" key="2">
    <source>
        <dbReference type="EMBL" id="KHT63925.1"/>
    </source>
</evidence>
<comment type="caution">
    <text evidence="2">The sequence shown here is derived from an EMBL/GenBank/DDBJ whole genome shotgun (WGS) entry which is preliminary data.</text>
</comment>
<keyword evidence="1" id="KW-1133">Transmembrane helix</keyword>
<feature type="transmembrane region" description="Helical" evidence="1">
    <location>
        <begin position="76"/>
        <end position="109"/>
    </location>
</feature>
<keyword evidence="1" id="KW-0472">Membrane</keyword>
<dbReference type="PIRSF" id="PIRSF011443">
    <property type="entry name" value="YgjV"/>
    <property type="match status" value="1"/>
</dbReference>
<keyword evidence="1" id="KW-0812">Transmembrane</keyword>
<reference evidence="2 3" key="1">
    <citation type="submission" date="2014-12" db="EMBL/GenBank/DDBJ databases">
        <title>Genome sequencing of Photobacterium gaetbulicola AD005a.</title>
        <authorList>
            <person name="Adrian T.G.S."/>
            <person name="Chan K.G."/>
        </authorList>
    </citation>
    <scope>NUCLEOTIDE SEQUENCE [LARGE SCALE GENOMIC DNA]</scope>
    <source>
        <strain evidence="2 3">AD005a</strain>
    </source>
</reference>
<name>A0A0B9GGL6_9GAMM</name>
<feature type="transmembrane region" description="Helical" evidence="1">
    <location>
        <begin position="6"/>
        <end position="22"/>
    </location>
</feature>
<dbReference type="InterPro" id="IPR019629">
    <property type="entry name" value="Uncharacterised_HI1736/YgjV"/>
</dbReference>
<dbReference type="InterPro" id="IPR026267">
    <property type="entry name" value="YgjV"/>
</dbReference>
<gene>
    <name evidence="2" type="ORF">RJ45_09105</name>
</gene>